<proteinExistence type="predicted"/>
<dbReference type="GO" id="GO:0005886">
    <property type="term" value="C:plasma membrane"/>
    <property type="evidence" value="ECO:0007669"/>
    <property type="project" value="UniProtKB-SubCell"/>
</dbReference>
<comment type="subcellular location">
    <subcellularLocation>
        <location evidence="1">Cell membrane</location>
        <topology evidence="1">Multi-pass membrane protein</topology>
    </subcellularLocation>
</comment>
<evidence type="ECO:0000256" key="9">
    <source>
        <dbReference type="ARBA" id="ARBA00023224"/>
    </source>
</evidence>
<feature type="transmembrane region" description="Helical" evidence="10">
    <location>
        <begin position="276"/>
        <end position="296"/>
    </location>
</feature>
<keyword evidence="8" id="KW-0675">Receptor</keyword>
<keyword evidence="2" id="KW-1003">Cell membrane</keyword>
<sequence length="562" mass="65012">MMFSGWHCCICYFCFDNFICQINITLVGQFIILQKELRELYDHRVALLSEDESYIRRKLAQCVEKHQQLIDFTKRVNELYRNVILGVVVLLSLLICLELFQLMTVSHSPIKIQILPIFSAVLLQTVGETLTKIHYCVYACGSITQLYFFTLTCNDLTEASLAISDAAYDVQWFLMKSKTRRNALMKDLQLVIMRSQKINSLYVGGFSPVTLMTFTSDVMYCLVAIICDTINNAKFFTFMLKRKEYHNLLRMARDTLWAGFETEYGRKVLKDCENQAMIFVIVFATFAQCSGILYLLEPILLNIQNNSTDVKERLFPFKIWFDLPIYESPNFEIWFLMEMFVVYHACILYFCFDNYLILVNIFITGQFSILKNRLEVLYNKKNIQSITSCCRDVKIHEDDSLISISQEFKSCIRQHQLLIGFVDQVESVYTLMNLISVLLYSGMICLSGYQLIVPGNTLMRRIKFVAFTLGCLTQLLSFSFTCNNVSVSSVDLSDGPYNSVWYTKNYLSKGRSQTKDFIIVIMRSQRPCYFTGAGFFPVTLDTLKSVLTTAFSYLTLIRQSAQ</sequence>
<dbReference type="PANTHER" id="PTHR21137">
    <property type="entry name" value="ODORANT RECEPTOR"/>
    <property type="match status" value="1"/>
</dbReference>
<keyword evidence="11" id="KW-1185">Reference proteome</keyword>
<evidence type="ECO:0000256" key="8">
    <source>
        <dbReference type="ARBA" id="ARBA00023170"/>
    </source>
</evidence>
<organism evidence="11 12">
    <name type="scientific">Fopius arisanus</name>
    <dbReference type="NCBI Taxonomy" id="64838"/>
    <lineage>
        <taxon>Eukaryota</taxon>
        <taxon>Metazoa</taxon>
        <taxon>Ecdysozoa</taxon>
        <taxon>Arthropoda</taxon>
        <taxon>Hexapoda</taxon>
        <taxon>Insecta</taxon>
        <taxon>Pterygota</taxon>
        <taxon>Neoptera</taxon>
        <taxon>Endopterygota</taxon>
        <taxon>Hymenoptera</taxon>
        <taxon>Apocrita</taxon>
        <taxon>Ichneumonoidea</taxon>
        <taxon>Braconidae</taxon>
        <taxon>Opiinae</taxon>
        <taxon>Fopius</taxon>
    </lineage>
</organism>
<evidence type="ECO:0000256" key="3">
    <source>
        <dbReference type="ARBA" id="ARBA00022606"/>
    </source>
</evidence>
<protein>
    <submittedName>
        <fullName evidence="12">Odorant receptor 22c-like</fullName>
    </submittedName>
</protein>
<keyword evidence="3" id="KW-0716">Sensory transduction</keyword>
<dbReference type="InterPro" id="IPR004117">
    <property type="entry name" value="7tm6_olfct_rcpt"/>
</dbReference>
<feature type="transmembrane region" description="Helical" evidence="10">
    <location>
        <begin position="431"/>
        <end position="452"/>
    </location>
</feature>
<evidence type="ECO:0000256" key="6">
    <source>
        <dbReference type="ARBA" id="ARBA00022989"/>
    </source>
</evidence>
<reference evidence="12" key="1">
    <citation type="submission" date="2025-08" db="UniProtKB">
        <authorList>
            <consortium name="RefSeq"/>
        </authorList>
    </citation>
    <scope>IDENTIFICATION</scope>
    <source>
        <strain evidence="12">USDA-PBARC FA_bdor</strain>
        <tissue evidence="12">Whole organism</tissue>
    </source>
</reference>
<dbReference type="GO" id="GO:0005549">
    <property type="term" value="F:odorant binding"/>
    <property type="evidence" value="ECO:0007669"/>
    <property type="project" value="InterPro"/>
</dbReference>
<dbReference type="Pfam" id="PF02949">
    <property type="entry name" value="7tm_6"/>
    <property type="match status" value="2"/>
</dbReference>
<evidence type="ECO:0000256" key="10">
    <source>
        <dbReference type="SAM" id="Phobius"/>
    </source>
</evidence>
<evidence type="ECO:0000256" key="5">
    <source>
        <dbReference type="ARBA" id="ARBA00022725"/>
    </source>
</evidence>
<gene>
    <name evidence="12" type="primary">LOC105265983</name>
</gene>
<accession>A0A9R1TZV7</accession>
<name>A0A9R1TZV7_9HYME</name>
<evidence type="ECO:0000313" key="12">
    <source>
        <dbReference type="RefSeq" id="XP_011302146.1"/>
    </source>
</evidence>
<keyword evidence="7 10" id="KW-0472">Membrane</keyword>
<dbReference type="PANTHER" id="PTHR21137:SF3">
    <property type="entry name" value="ODORANT RECEPTOR 30A-RELATED"/>
    <property type="match status" value="1"/>
</dbReference>
<dbReference type="AlphaFoldDB" id="A0A9R1TZV7"/>
<dbReference type="KEGG" id="fas:105265983"/>
<evidence type="ECO:0000256" key="1">
    <source>
        <dbReference type="ARBA" id="ARBA00004651"/>
    </source>
</evidence>
<dbReference type="OrthoDB" id="8185860at2759"/>
<evidence type="ECO:0000256" key="4">
    <source>
        <dbReference type="ARBA" id="ARBA00022692"/>
    </source>
</evidence>
<keyword evidence="5" id="KW-0552">Olfaction</keyword>
<dbReference type="Proteomes" id="UP000694866">
    <property type="component" value="Unplaced"/>
</dbReference>
<dbReference type="GO" id="GO:0004984">
    <property type="term" value="F:olfactory receptor activity"/>
    <property type="evidence" value="ECO:0007669"/>
    <property type="project" value="InterPro"/>
</dbReference>
<dbReference type="GO" id="GO:0007165">
    <property type="term" value="P:signal transduction"/>
    <property type="evidence" value="ECO:0007669"/>
    <property type="project" value="UniProtKB-KW"/>
</dbReference>
<keyword evidence="4 10" id="KW-0812">Transmembrane</keyword>
<feature type="transmembrane region" description="Helical" evidence="10">
    <location>
        <begin position="83"/>
        <end position="103"/>
    </location>
</feature>
<dbReference type="RefSeq" id="XP_011302146.1">
    <property type="nucleotide sequence ID" value="XM_011303844.1"/>
</dbReference>
<evidence type="ECO:0000313" key="11">
    <source>
        <dbReference type="Proteomes" id="UP000694866"/>
    </source>
</evidence>
<feature type="transmembrane region" description="Helical" evidence="10">
    <location>
        <begin position="340"/>
        <end position="363"/>
    </location>
</feature>
<evidence type="ECO:0000256" key="7">
    <source>
        <dbReference type="ARBA" id="ARBA00023136"/>
    </source>
</evidence>
<evidence type="ECO:0000256" key="2">
    <source>
        <dbReference type="ARBA" id="ARBA00022475"/>
    </source>
</evidence>
<dbReference type="GeneID" id="105265983"/>
<keyword evidence="6 10" id="KW-1133">Transmembrane helix</keyword>
<keyword evidence="9" id="KW-0807">Transducer</keyword>